<dbReference type="Proteomes" id="UP001240643">
    <property type="component" value="Unassembled WGS sequence"/>
</dbReference>
<proteinExistence type="predicted"/>
<feature type="transmembrane region" description="Helical" evidence="1">
    <location>
        <begin position="40"/>
        <end position="66"/>
    </location>
</feature>
<reference evidence="2" key="1">
    <citation type="submission" date="2023-07" db="EMBL/GenBank/DDBJ databases">
        <title>Genomic Encyclopedia of Type Strains, Phase IV (KMG-IV): sequencing the most valuable type-strain genomes for metagenomic binning, comparative biology and taxonomic classification.</title>
        <authorList>
            <person name="Goeker M."/>
        </authorList>
    </citation>
    <scope>NUCLEOTIDE SEQUENCE [LARGE SCALE GENOMIC DNA]</scope>
    <source>
        <strain evidence="2">DSM 21204</strain>
    </source>
</reference>
<evidence type="ECO:0000313" key="3">
    <source>
        <dbReference type="Proteomes" id="UP001240643"/>
    </source>
</evidence>
<feature type="transmembrane region" description="Helical" evidence="1">
    <location>
        <begin position="78"/>
        <end position="98"/>
    </location>
</feature>
<name>A0ABU0LZ80_9BACT</name>
<evidence type="ECO:0000256" key="1">
    <source>
        <dbReference type="SAM" id="Phobius"/>
    </source>
</evidence>
<keyword evidence="1" id="KW-1133">Transmembrane helix</keyword>
<accession>A0ABU0LZ80</accession>
<organism evidence="2 3">
    <name type="scientific">Mycoplasmoides fastidiosum</name>
    <dbReference type="NCBI Taxonomy" id="92758"/>
    <lineage>
        <taxon>Bacteria</taxon>
        <taxon>Bacillati</taxon>
        <taxon>Mycoplasmatota</taxon>
        <taxon>Mycoplasmoidales</taxon>
        <taxon>Mycoplasmoidaceae</taxon>
        <taxon>Mycoplasmoides</taxon>
    </lineage>
</organism>
<keyword evidence="1" id="KW-0472">Membrane</keyword>
<dbReference type="RefSeq" id="WP_256547296.1">
    <property type="nucleotide sequence ID" value="NZ_CP101809.1"/>
</dbReference>
<dbReference type="EMBL" id="JAUSWO010000001">
    <property type="protein sequence ID" value="MDQ0514012.1"/>
    <property type="molecule type" value="Genomic_DNA"/>
</dbReference>
<feature type="transmembrane region" description="Helical" evidence="1">
    <location>
        <begin position="104"/>
        <end position="123"/>
    </location>
</feature>
<keyword evidence="3" id="KW-1185">Reference proteome</keyword>
<sequence>MALATLFSNVLIKALTVEVIASAAASSGLPKFLMDSAIVVWLKVSIKFTILMWSIIVFWFVCTLAYKTFWTPKFANTALANAFWPAVATLISGITGAGGTTGSFGVSAPGLLFWLLLLPALSLGV</sequence>
<gene>
    <name evidence="2" type="ORF">J2Z62_000450</name>
</gene>
<comment type="caution">
    <text evidence="2">The sequence shown here is derived from an EMBL/GenBank/DDBJ whole genome shotgun (WGS) entry which is preliminary data.</text>
</comment>
<keyword evidence="1" id="KW-0812">Transmembrane</keyword>
<evidence type="ECO:0000313" key="2">
    <source>
        <dbReference type="EMBL" id="MDQ0514012.1"/>
    </source>
</evidence>
<protein>
    <submittedName>
        <fullName evidence="2">Uncharacterized protein</fullName>
    </submittedName>
</protein>